<keyword evidence="12" id="KW-1185">Reference proteome</keyword>
<dbReference type="Pfam" id="PF12323">
    <property type="entry name" value="HTH_OrfB_IS605"/>
    <property type="match status" value="1"/>
</dbReference>
<dbReference type="Pfam" id="PF07282">
    <property type="entry name" value="Cas12f1-like_TNB"/>
    <property type="match status" value="1"/>
</dbReference>
<feature type="domain" description="Transposase putative helix-turn-helix" evidence="10">
    <location>
        <begin position="1"/>
        <end position="46"/>
    </location>
</feature>
<keyword evidence="3" id="KW-0815">Transposition</keyword>
<dbReference type="EMBL" id="JACJSI010000058">
    <property type="protein sequence ID" value="MBD2532418.1"/>
    <property type="molecule type" value="Genomic_DNA"/>
</dbReference>
<evidence type="ECO:0000256" key="6">
    <source>
        <dbReference type="ARBA" id="ARBA00023125"/>
    </source>
</evidence>
<feature type="domain" description="Probable transposase IS891/IS1136/IS1341" evidence="8">
    <location>
        <begin position="170"/>
        <end position="283"/>
    </location>
</feature>
<dbReference type="InterPro" id="IPR021027">
    <property type="entry name" value="Transposase_put_HTH"/>
</dbReference>
<dbReference type="InterPro" id="IPR010095">
    <property type="entry name" value="Cas12f1-like_TNB"/>
</dbReference>
<dbReference type="PANTHER" id="PTHR30405:SF25">
    <property type="entry name" value="RNA-GUIDED DNA ENDONUCLEASE INSQ-RELATED"/>
    <property type="match status" value="1"/>
</dbReference>
<keyword evidence="4" id="KW-0479">Metal-binding</keyword>
<name>A0ABR8DT68_9NOSO</name>
<evidence type="ECO:0000259" key="10">
    <source>
        <dbReference type="Pfam" id="PF12323"/>
    </source>
</evidence>
<dbReference type="NCBIfam" id="TIGR01766">
    <property type="entry name" value="IS200/IS605 family accessory protein TnpB-like domain"/>
    <property type="match status" value="1"/>
</dbReference>
<keyword evidence="6" id="KW-0238">DNA-binding</keyword>
<organism evidence="11 12">
    <name type="scientific">Nostoc flagelliforme FACHB-838</name>
    <dbReference type="NCBI Taxonomy" id="2692904"/>
    <lineage>
        <taxon>Bacteria</taxon>
        <taxon>Bacillati</taxon>
        <taxon>Cyanobacteriota</taxon>
        <taxon>Cyanophyceae</taxon>
        <taxon>Nostocales</taxon>
        <taxon>Nostocaceae</taxon>
        <taxon>Nostoc</taxon>
    </lineage>
</organism>
<dbReference type="PANTHER" id="PTHR30405">
    <property type="entry name" value="TRANSPOSASE"/>
    <property type="match status" value="1"/>
</dbReference>
<comment type="caution">
    <text evidence="11">The sequence shown here is derived from an EMBL/GenBank/DDBJ whole genome shotgun (WGS) entry which is preliminary data.</text>
</comment>
<feature type="domain" description="Cas12f1-like TNB" evidence="9">
    <location>
        <begin position="295"/>
        <end position="363"/>
    </location>
</feature>
<protein>
    <submittedName>
        <fullName evidence="11">IS200/IS605 family element transposase accessory protein TnpB</fullName>
    </submittedName>
</protein>
<dbReference type="Pfam" id="PF01385">
    <property type="entry name" value="OrfB_IS605"/>
    <property type="match status" value="1"/>
</dbReference>
<evidence type="ECO:0000256" key="2">
    <source>
        <dbReference type="ARBA" id="ARBA00011044"/>
    </source>
</evidence>
<evidence type="ECO:0000256" key="1">
    <source>
        <dbReference type="ARBA" id="ARBA00008761"/>
    </source>
</evidence>
<accession>A0ABR8DT68</accession>
<evidence type="ECO:0000313" key="12">
    <source>
        <dbReference type="Proteomes" id="UP000623440"/>
    </source>
</evidence>
<dbReference type="InterPro" id="IPR051399">
    <property type="entry name" value="RNA-guided_DNA_endo/Transpos"/>
</dbReference>
<dbReference type="Proteomes" id="UP000623440">
    <property type="component" value="Unassembled WGS sequence"/>
</dbReference>
<evidence type="ECO:0000256" key="5">
    <source>
        <dbReference type="ARBA" id="ARBA00022833"/>
    </source>
</evidence>
<evidence type="ECO:0000256" key="4">
    <source>
        <dbReference type="ARBA" id="ARBA00022723"/>
    </source>
</evidence>
<evidence type="ECO:0000256" key="3">
    <source>
        <dbReference type="ARBA" id="ARBA00022578"/>
    </source>
</evidence>
<keyword evidence="7" id="KW-0233">DNA recombination</keyword>
<dbReference type="NCBIfam" id="NF038281">
    <property type="entry name" value="IS200_TnpB"/>
    <property type="match status" value="1"/>
</dbReference>
<dbReference type="RefSeq" id="WP_190943049.1">
    <property type="nucleotide sequence ID" value="NZ_JACJSI010000058.1"/>
</dbReference>
<evidence type="ECO:0000256" key="7">
    <source>
        <dbReference type="ARBA" id="ARBA00023172"/>
    </source>
</evidence>
<comment type="similarity">
    <text evidence="2">In the N-terminal section; belongs to the transposase 2 family.</text>
</comment>
<comment type="similarity">
    <text evidence="1">In the C-terminal section; belongs to the transposase 35 family.</text>
</comment>
<evidence type="ECO:0000259" key="9">
    <source>
        <dbReference type="Pfam" id="PF07282"/>
    </source>
</evidence>
<dbReference type="NCBIfam" id="NF040570">
    <property type="entry name" value="guided_TnpB"/>
    <property type="match status" value="1"/>
</dbReference>
<dbReference type="InterPro" id="IPR001959">
    <property type="entry name" value="Transposase"/>
</dbReference>
<evidence type="ECO:0000313" key="11">
    <source>
        <dbReference type="EMBL" id="MBD2532418.1"/>
    </source>
</evidence>
<reference evidence="11 12" key="1">
    <citation type="journal article" date="2020" name="ISME J.">
        <title>Comparative genomics reveals insights into cyanobacterial evolution and habitat adaptation.</title>
        <authorList>
            <person name="Chen M.Y."/>
            <person name="Teng W.K."/>
            <person name="Zhao L."/>
            <person name="Hu C.X."/>
            <person name="Zhou Y.K."/>
            <person name="Han B.P."/>
            <person name="Song L.R."/>
            <person name="Shu W.S."/>
        </authorList>
    </citation>
    <scope>NUCLEOTIDE SEQUENCE [LARGE SCALE GENOMIC DNA]</scope>
    <source>
        <strain evidence="11 12">FACHB-838</strain>
    </source>
</reference>
<keyword evidence="5" id="KW-0862">Zinc</keyword>
<sequence>MQKAFKVTLIPNHKQEILINKSIGCAKFVYNHFLALKQELYQTEKKTLTYNACSQRLTLLKKEIEWLQEVDKFTLQNSLRNLETAYKNFFADLKKAKGKKGVGFPKFKKKHGCKQSYKTNLTNGNIQVIKNRLKLPKCGWVRFHKSQDVIGTIVNVTVTRTLSGKYIASILCETEIEKHPQVSQNIGIDLGIKSYLVTIDGEVVDNPKYYRIQKRKLRSYHKKLSRSVKGSNNRAKAKIKLARTYQRITNLRDDFLHKLSTRLIKENSIICIENLQVANMVKNHKLASSITDASWSKFVAMLEYKALWHDRIVQKVGTFYPSSQTCNHCGFINPLVKDLKLREWSCPSCDNYNLRDVNASLNILSEGLKILTAAVGVPEALNACGELVRPGAIQAELVEAGITRL</sequence>
<proteinExistence type="inferred from homology"/>
<evidence type="ECO:0000259" key="8">
    <source>
        <dbReference type="Pfam" id="PF01385"/>
    </source>
</evidence>
<dbReference type="InterPro" id="IPR053522">
    <property type="entry name" value="RNA-guided_endonuclease_TnpB"/>
</dbReference>
<gene>
    <name evidence="11" type="primary">tnpB</name>
    <name evidence="11" type="ORF">H6G97_23685</name>
</gene>